<gene>
    <name evidence="1" type="ORF">GCM10010211_82500</name>
</gene>
<reference evidence="2" key="1">
    <citation type="journal article" date="2019" name="Int. J. Syst. Evol. Microbiol.">
        <title>The Global Catalogue of Microorganisms (GCM) 10K type strain sequencing project: providing services to taxonomists for standard genome sequencing and annotation.</title>
        <authorList>
            <consortium name="The Broad Institute Genomics Platform"/>
            <consortium name="The Broad Institute Genome Sequencing Center for Infectious Disease"/>
            <person name="Wu L."/>
            <person name="Ma J."/>
        </authorList>
    </citation>
    <scope>NUCLEOTIDE SEQUENCE [LARGE SCALE GENOMIC DNA]</scope>
    <source>
        <strain evidence="2">JCM 3399</strain>
    </source>
</reference>
<keyword evidence="2" id="KW-1185">Reference proteome</keyword>
<evidence type="ECO:0000313" key="1">
    <source>
        <dbReference type="EMBL" id="GGV02692.1"/>
    </source>
</evidence>
<dbReference type="EMBL" id="BMRP01000079">
    <property type="protein sequence ID" value="GGV02692.1"/>
    <property type="molecule type" value="Genomic_DNA"/>
</dbReference>
<accession>A0ABQ2VNQ7</accession>
<protein>
    <submittedName>
        <fullName evidence="1">Uncharacterized protein</fullName>
    </submittedName>
</protein>
<evidence type="ECO:0000313" key="2">
    <source>
        <dbReference type="Proteomes" id="UP000654471"/>
    </source>
</evidence>
<proteinExistence type="predicted"/>
<name>A0ABQ2VNQ7_9ACTN</name>
<sequence>MPCDRAPELTGLSITVGHTSRIAAEGTLEPARLSTGPAAEVLEVDLLQFLGCDVAQVLLGGDLAVGIEDAHGFAMVRRRGRPSSVVPGGCIRTGHGCGRGCHRFLTSHSG</sequence>
<dbReference type="Proteomes" id="UP000654471">
    <property type="component" value="Unassembled WGS sequence"/>
</dbReference>
<comment type="caution">
    <text evidence="1">The sequence shown here is derived from an EMBL/GenBank/DDBJ whole genome shotgun (WGS) entry which is preliminary data.</text>
</comment>
<organism evidence="1 2">
    <name type="scientific">Streptomyces albospinus</name>
    <dbReference type="NCBI Taxonomy" id="285515"/>
    <lineage>
        <taxon>Bacteria</taxon>
        <taxon>Bacillati</taxon>
        <taxon>Actinomycetota</taxon>
        <taxon>Actinomycetes</taxon>
        <taxon>Kitasatosporales</taxon>
        <taxon>Streptomycetaceae</taxon>
        <taxon>Streptomyces</taxon>
    </lineage>
</organism>